<feature type="compositionally biased region" description="Low complexity" evidence="5">
    <location>
        <begin position="104"/>
        <end position="157"/>
    </location>
</feature>
<reference evidence="7 8" key="1">
    <citation type="submission" date="2021-04" db="EMBL/GenBank/DDBJ databases">
        <authorList>
            <person name="Bliznina A."/>
        </authorList>
    </citation>
    <scope>NUCLEOTIDE SEQUENCE [LARGE SCALE GENOMIC DNA]</scope>
</reference>
<feature type="compositionally biased region" description="Basic residues" evidence="5">
    <location>
        <begin position="10"/>
        <end position="29"/>
    </location>
</feature>
<dbReference type="Gene3D" id="3.90.215.10">
    <property type="entry name" value="Gamma Fibrinogen, chain A, domain 1"/>
    <property type="match status" value="1"/>
</dbReference>
<proteinExistence type="predicted"/>
<dbReference type="SUPFAM" id="SSF56496">
    <property type="entry name" value="Fibrinogen C-terminal domain-like"/>
    <property type="match status" value="1"/>
</dbReference>
<protein>
    <submittedName>
        <fullName evidence="7">Oidioi.mRNA.OKI2018_I69.chr2.g6377.t1.cds</fullName>
    </submittedName>
</protein>
<sequence>MITGESIRKREFKAKRDPKRIPSRQRRSQSLRANLEKIIAKKSNKNLSPSNSFLSFYLQEQAQVKIDNENSGASILKCYQCCEEIPITNDMIASLLGLQLPDDSSLMQDSDSTSSTSQAQTVTTQSPTTTKTSSTPSSVSSPASTSTPSTDSSTASVITADDDAFDDHGTSIDNAPVDVSTNVADNKDPELKSIKPSPPPTKSLEKICNEDCLSDCAEYHRAGFTKSGVYRIKLAVYKVIEVFCDMDTDGGGWTTIQRRVNGSVDFNRPWADYKNGFGDIEGDHWLGLENMYRLTRQEKSTLRIDLTDFLETVPIMTFFFPFLK</sequence>
<comment type="subcellular location">
    <subcellularLocation>
        <location evidence="1">Secreted</location>
    </subcellularLocation>
</comment>
<feature type="region of interest" description="Disordered" evidence="5">
    <location>
        <begin position="1"/>
        <end position="30"/>
    </location>
</feature>
<dbReference type="InterPro" id="IPR014716">
    <property type="entry name" value="Fibrinogen_a/b/g_C_1"/>
</dbReference>
<organism evidence="7 8">
    <name type="scientific">Oikopleura dioica</name>
    <name type="common">Tunicate</name>
    <dbReference type="NCBI Taxonomy" id="34765"/>
    <lineage>
        <taxon>Eukaryota</taxon>
        <taxon>Metazoa</taxon>
        <taxon>Chordata</taxon>
        <taxon>Tunicata</taxon>
        <taxon>Appendicularia</taxon>
        <taxon>Copelata</taxon>
        <taxon>Oikopleuridae</taxon>
        <taxon>Oikopleura</taxon>
    </lineage>
</organism>
<evidence type="ECO:0000256" key="2">
    <source>
        <dbReference type="ARBA" id="ARBA00022525"/>
    </source>
</evidence>
<dbReference type="Proteomes" id="UP001158576">
    <property type="component" value="Chromosome 2"/>
</dbReference>
<name>A0ABN7T379_OIKDI</name>
<keyword evidence="8" id="KW-1185">Reference proteome</keyword>
<evidence type="ECO:0000256" key="4">
    <source>
        <dbReference type="ARBA" id="ARBA00023180"/>
    </source>
</evidence>
<dbReference type="InterPro" id="IPR002181">
    <property type="entry name" value="Fibrinogen_a/b/g_C_dom"/>
</dbReference>
<dbReference type="NCBIfam" id="NF040941">
    <property type="entry name" value="GGGWT_bact"/>
    <property type="match status" value="1"/>
</dbReference>
<keyword evidence="3" id="KW-1015">Disulfide bond</keyword>
<evidence type="ECO:0000313" key="8">
    <source>
        <dbReference type="Proteomes" id="UP001158576"/>
    </source>
</evidence>
<keyword evidence="4" id="KW-0325">Glycoprotein</keyword>
<accession>A0ABN7T379</accession>
<feature type="domain" description="Fibrinogen C-terminal" evidence="6">
    <location>
        <begin position="207"/>
        <end position="324"/>
    </location>
</feature>
<feature type="region of interest" description="Disordered" evidence="5">
    <location>
        <begin position="104"/>
        <end position="203"/>
    </location>
</feature>
<evidence type="ECO:0000256" key="1">
    <source>
        <dbReference type="ARBA" id="ARBA00004613"/>
    </source>
</evidence>
<dbReference type="EMBL" id="OU015567">
    <property type="protein sequence ID" value="CAG5112125.1"/>
    <property type="molecule type" value="Genomic_DNA"/>
</dbReference>
<evidence type="ECO:0000256" key="5">
    <source>
        <dbReference type="SAM" id="MobiDB-lite"/>
    </source>
</evidence>
<evidence type="ECO:0000259" key="6">
    <source>
        <dbReference type="PROSITE" id="PS51406"/>
    </source>
</evidence>
<dbReference type="PANTHER" id="PTHR47221:SF5">
    <property type="entry name" value="FIBRINOGEN C-TERMINAL DOMAIN-CONTAINING PROTEIN"/>
    <property type="match status" value="1"/>
</dbReference>
<dbReference type="PANTHER" id="PTHR47221">
    <property type="entry name" value="FIBRINOGEN ALPHA CHAIN"/>
    <property type="match status" value="1"/>
</dbReference>
<dbReference type="Pfam" id="PF00147">
    <property type="entry name" value="Fibrinogen_C"/>
    <property type="match status" value="1"/>
</dbReference>
<dbReference type="InterPro" id="IPR036056">
    <property type="entry name" value="Fibrinogen-like_C"/>
</dbReference>
<dbReference type="InterPro" id="IPR037579">
    <property type="entry name" value="FIB_ANG-like"/>
</dbReference>
<dbReference type="SMART" id="SM00186">
    <property type="entry name" value="FBG"/>
    <property type="match status" value="1"/>
</dbReference>
<gene>
    <name evidence="7" type="ORF">OKIOD_LOCUS15142</name>
</gene>
<evidence type="ECO:0000313" key="7">
    <source>
        <dbReference type="EMBL" id="CAG5112125.1"/>
    </source>
</evidence>
<evidence type="ECO:0000256" key="3">
    <source>
        <dbReference type="ARBA" id="ARBA00023157"/>
    </source>
</evidence>
<keyword evidence="2" id="KW-0964">Secreted</keyword>
<dbReference type="PROSITE" id="PS51406">
    <property type="entry name" value="FIBRINOGEN_C_2"/>
    <property type="match status" value="1"/>
</dbReference>